<dbReference type="PANTHER" id="PTHR47027">
    <property type="entry name" value="REVERSE TRANSCRIPTASE DOMAIN-CONTAINING PROTEIN"/>
    <property type="match status" value="1"/>
</dbReference>
<reference evidence="2 3" key="1">
    <citation type="journal article" date="2014" name="Nat. Commun.">
        <title>Klebsormidium flaccidum genome reveals primary factors for plant terrestrial adaptation.</title>
        <authorList>
            <person name="Hori K."/>
            <person name="Maruyama F."/>
            <person name="Fujisawa T."/>
            <person name="Togashi T."/>
            <person name="Yamamoto N."/>
            <person name="Seo M."/>
            <person name="Sato S."/>
            <person name="Yamada T."/>
            <person name="Mori H."/>
            <person name="Tajima N."/>
            <person name="Moriyama T."/>
            <person name="Ikeuchi M."/>
            <person name="Watanabe M."/>
            <person name="Wada H."/>
            <person name="Kobayashi K."/>
            <person name="Saito M."/>
            <person name="Masuda T."/>
            <person name="Sasaki-Sekimoto Y."/>
            <person name="Mashiguchi K."/>
            <person name="Awai K."/>
            <person name="Shimojima M."/>
            <person name="Masuda S."/>
            <person name="Iwai M."/>
            <person name="Nobusawa T."/>
            <person name="Narise T."/>
            <person name="Kondo S."/>
            <person name="Saito H."/>
            <person name="Sato R."/>
            <person name="Murakawa M."/>
            <person name="Ihara Y."/>
            <person name="Oshima-Yamada Y."/>
            <person name="Ohtaka K."/>
            <person name="Satoh M."/>
            <person name="Sonobe K."/>
            <person name="Ishii M."/>
            <person name="Ohtani R."/>
            <person name="Kanamori-Sato M."/>
            <person name="Honoki R."/>
            <person name="Miyazaki D."/>
            <person name="Mochizuki H."/>
            <person name="Umetsu J."/>
            <person name="Higashi K."/>
            <person name="Shibata D."/>
            <person name="Kamiya Y."/>
            <person name="Sato N."/>
            <person name="Nakamura Y."/>
            <person name="Tabata S."/>
            <person name="Ida S."/>
            <person name="Kurokawa K."/>
            <person name="Ohta H."/>
        </authorList>
    </citation>
    <scope>NUCLEOTIDE SEQUENCE [LARGE SCALE GENOMIC DNA]</scope>
    <source>
        <strain evidence="2 3">NIES-2285</strain>
    </source>
</reference>
<evidence type="ECO:0000313" key="3">
    <source>
        <dbReference type="Proteomes" id="UP000054558"/>
    </source>
</evidence>
<keyword evidence="2" id="KW-0548">Nucleotidyltransferase</keyword>
<dbReference type="OMA" id="SHANIFK"/>
<evidence type="ECO:0000259" key="1">
    <source>
        <dbReference type="PROSITE" id="PS50878"/>
    </source>
</evidence>
<evidence type="ECO:0000313" key="2">
    <source>
        <dbReference type="EMBL" id="GAQ89854.1"/>
    </source>
</evidence>
<protein>
    <submittedName>
        <fullName evidence="2">Protein with reverse transcriptase domain</fullName>
    </submittedName>
</protein>
<dbReference type="Proteomes" id="UP000054558">
    <property type="component" value="Unassembled WGS sequence"/>
</dbReference>
<dbReference type="STRING" id="105231.A0A1Y1IG86"/>
<gene>
    <name evidence="2" type="ORF">KFL_005690080</name>
</gene>
<organism evidence="2 3">
    <name type="scientific">Klebsormidium nitens</name>
    <name type="common">Green alga</name>
    <name type="synonym">Ulothrix nitens</name>
    <dbReference type="NCBI Taxonomy" id="105231"/>
    <lineage>
        <taxon>Eukaryota</taxon>
        <taxon>Viridiplantae</taxon>
        <taxon>Streptophyta</taxon>
        <taxon>Klebsormidiophyceae</taxon>
        <taxon>Klebsormidiales</taxon>
        <taxon>Klebsormidiaceae</taxon>
        <taxon>Klebsormidium</taxon>
    </lineage>
</organism>
<name>A0A1Y1IG86_KLENI</name>
<keyword evidence="3" id="KW-1185">Reference proteome</keyword>
<feature type="domain" description="Reverse transcriptase" evidence="1">
    <location>
        <begin position="1"/>
        <end position="74"/>
    </location>
</feature>
<dbReference type="AlphaFoldDB" id="A0A1Y1IG86"/>
<dbReference type="OrthoDB" id="515277at2759"/>
<keyword evidence="2" id="KW-0808">Transferase</keyword>
<keyword evidence="2" id="KW-0695">RNA-directed DNA polymerase</keyword>
<dbReference type="EMBL" id="DF237518">
    <property type="protein sequence ID" value="GAQ89854.1"/>
    <property type="molecule type" value="Genomic_DNA"/>
</dbReference>
<dbReference type="GO" id="GO:0003964">
    <property type="term" value="F:RNA-directed DNA polymerase activity"/>
    <property type="evidence" value="ECO:0007669"/>
    <property type="project" value="UniProtKB-KW"/>
</dbReference>
<accession>A0A1Y1IG86</accession>
<dbReference type="PANTHER" id="PTHR47027:SF20">
    <property type="entry name" value="REVERSE TRANSCRIPTASE-LIKE PROTEIN WITH RNA-DIRECTED DNA POLYMERASE DOMAIN"/>
    <property type="match status" value="1"/>
</dbReference>
<sequence>MLRGVRVPLLAFADDVVLLSTSAAGLQRKLELLEGFSRRTELLVNLQKTEVVVFGGKVEAQKAKHEFRYGGERVEIVESYRYLGVQFHCNGSFRQGVQFLAEAGRKAAFAMDRRCKELGLRKISTKLGIFDTRVSPILQYGGEVWGPGYGREWGWNGDGDCLETVHRLFLRSLLRARKSTLSKAVLGEMGRFPLAIVRWERVFRFVNRTSALSSDRLARLALEESKAMWAAGQGGWYSKVMEKARELATDEQLEKRGLDVKMLRDFSEMAYMQDLREDHGTKYETYFEVVKEAYEDLRRIFHSIFDNRGTKSLRAFLNGEDKIAVGKYLIFVWREELGSTLKS</sequence>
<dbReference type="PROSITE" id="PS50878">
    <property type="entry name" value="RT_POL"/>
    <property type="match status" value="1"/>
</dbReference>
<proteinExistence type="predicted"/>
<dbReference type="InterPro" id="IPR000477">
    <property type="entry name" value="RT_dom"/>
</dbReference>